<reference evidence="1" key="2">
    <citation type="journal article" date="2015" name="Data Brief">
        <title>Shoot transcriptome of the giant reed, Arundo donax.</title>
        <authorList>
            <person name="Barrero R.A."/>
            <person name="Guerrero F.D."/>
            <person name="Moolhuijzen P."/>
            <person name="Goolsby J.A."/>
            <person name="Tidwell J."/>
            <person name="Bellgard S.E."/>
            <person name="Bellgard M.I."/>
        </authorList>
    </citation>
    <scope>NUCLEOTIDE SEQUENCE</scope>
    <source>
        <tissue evidence="1">Shoot tissue taken approximately 20 cm above the soil surface</tissue>
    </source>
</reference>
<reference evidence="1" key="1">
    <citation type="submission" date="2014-09" db="EMBL/GenBank/DDBJ databases">
        <authorList>
            <person name="Magalhaes I.L.F."/>
            <person name="Oliveira U."/>
            <person name="Santos F.R."/>
            <person name="Vidigal T.H.D.A."/>
            <person name="Brescovit A.D."/>
            <person name="Santos A.J."/>
        </authorList>
    </citation>
    <scope>NUCLEOTIDE SEQUENCE</scope>
    <source>
        <tissue evidence="1">Shoot tissue taken approximately 20 cm above the soil surface</tissue>
    </source>
</reference>
<proteinExistence type="predicted"/>
<protein>
    <submittedName>
        <fullName evidence="1">Uncharacterized protein</fullName>
    </submittedName>
</protein>
<name>A0A0A9BSV7_ARUDO</name>
<accession>A0A0A9BSV7</accession>
<dbReference type="EMBL" id="GBRH01235533">
    <property type="protein sequence ID" value="JAD62362.1"/>
    <property type="molecule type" value="Transcribed_RNA"/>
</dbReference>
<dbReference type="AlphaFoldDB" id="A0A0A9BSV7"/>
<organism evidence="1">
    <name type="scientific">Arundo donax</name>
    <name type="common">Giant reed</name>
    <name type="synonym">Donax arundinaceus</name>
    <dbReference type="NCBI Taxonomy" id="35708"/>
    <lineage>
        <taxon>Eukaryota</taxon>
        <taxon>Viridiplantae</taxon>
        <taxon>Streptophyta</taxon>
        <taxon>Embryophyta</taxon>
        <taxon>Tracheophyta</taxon>
        <taxon>Spermatophyta</taxon>
        <taxon>Magnoliopsida</taxon>
        <taxon>Liliopsida</taxon>
        <taxon>Poales</taxon>
        <taxon>Poaceae</taxon>
        <taxon>PACMAD clade</taxon>
        <taxon>Arundinoideae</taxon>
        <taxon>Arundineae</taxon>
        <taxon>Arundo</taxon>
    </lineage>
</organism>
<evidence type="ECO:0000313" key="1">
    <source>
        <dbReference type="EMBL" id="JAD62362.1"/>
    </source>
</evidence>
<sequence length="27" mass="3196">MNSVDQKRYLCDTQLRPTLLTQTGYFC</sequence>